<sequence>MAIAQGKHVSVSSVGKFSEILSPRGIPEPIVQAPGPHRCSTRPSLGGEGPSLARIKETVQPLGARNPTLGRGLCDVNPKTGTPRPDSFEGSTQRHAAKCRTAHGNAVSGMPEWATPPMALLPDRASTCLDLVPSAWGVGRG</sequence>
<dbReference type="EnsemblFungi" id="EJT69463">
    <property type="protein sequence ID" value="EJT69463"/>
    <property type="gene ID" value="GGTG_13082"/>
</dbReference>
<dbReference type="AlphaFoldDB" id="J3PHV1"/>
<reference evidence="4" key="1">
    <citation type="submission" date="2010-07" db="EMBL/GenBank/DDBJ databases">
        <title>The genome sequence of Gaeumannomyces graminis var. tritici strain R3-111a-1.</title>
        <authorList>
            <consortium name="The Broad Institute Genome Sequencing Platform"/>
            <person name="Ma L.-J."/>
            <person name="Dead R."/>
            <person name="Young S."/>
            <person name="Zeng Q."/>
            <person name="Koehrsen M."/>
            <person name="Alvarado L."/>
            <person name="Berlin A."/>
            <person name="Chapman S.B."/>
            <person name="Chen Z."/>
            <person name="Freedman E."/>
            <person name="Gellesch M."/>
            <person name="Goldberg J."/>
            <person name="Griggs A."/>
            <person name="Gujja S."/>
            <person name="Heilman E.R."/>
            <person name="Heiman D."/>
            <person name="Hepburn T."/>
            <person name="Howarth C."/>
            <person name="Jen D."/>
            <person name="Larson L."/>
            <person name="Mehta T."/>
            <person name="Neiman D."/>
            <person name="Pearson M."/>
            <person name="Roberts A."/>
            <person name="Saif S."/>
            <person name="Shea T."/>
            <person name="Shenoy N."/>
            <person name="Sisk P."/>
            <person name="Stolte C."/>
            <person name="Sykes S."/>
            <person name="Walk T."/>
            <person name="White J."/>
            <person name="Yandava C."/>
            <person name="Haas B."/>
            <person name="Nusbaum C."/>
            <person name="Birren B."/>
        </authorList>
    </citation>
    <scope>NUCLEOTIDE SEQUENCE [LARGE SCALE GENOMIC DNA]</scope>
    <source>
        <strain evidence="4">R3-111a-1</strain>
    </source>
</reference>
<evidence type="ECO:0000313" key="2">
    <source>
        <dbReference type="EMBL" id="EJT69463.1"/>
    </source>
</evidence>
<reference evidence="3" key="5">
    <citation type="submission" date="2018-04" db="UniProtKB">
        <authorList>
            <consortium name="EnsemblFungi"/>
        </authorList>
    </citation>
    <scope>IDENTIFICATION</scope>
    <source>
        <strain evidence="3">R3-111a-1</strain>
    </source>
</reference>
<dbReference type="HOGENOM" id="CLU_1825400_0_0_1"/>
<name>J3PHV1_GAET3</name>
<evidence type="ECO:0000256" key="1">
    <source>
        <dbReference type="SAM" id="MobiDB-lite"/>
    </source>
</evidence>
<gene>
    <name evidence="3" type="primary">20353540</name>
    <name evidence="2" type="ORF">GGTG_13082</name>
</gene>
<evidence type="ECO:0000313" key="4">
    <source>
        <dbReference type="Proteomes" id="UP000006039"/>
    </source>
</evidence>
<evidence type="ECO:0000313" key="3">
    <source>
        <dbReference type="EnsemblFungi" id="EJT69463"/>
    </source>
</evidence>
<feature type="region of interest" description="Disordered" evidence="1">
    <location>
        <begin position="26"/>
        <end position="94"/>
    </location>
</feature>
<dbReference type="EMBL" id="GL385404">
    <property type="protein sequence ID" value="EJT69463.1"/>
    <property type="molecule type" value="Genomic_DNA"/>
</dbReference>
<reference evidence="2" key="3">
    <citation type="submission" date="2010-09" db="EMBL/GenBank/DDBJ databases">
        <title>Annotation of Gaeumannomyces graminis var. tritici R3-111a-1.</title>
        <authorList>
            <consortium name="The Broad Institute Genome Sequencing Platform"/>
            <person name="Ma L.-J."/>
            <person name="Dead R."/>
            <person name="Young S.K."/>
            <person name="Zeng Q."/>
            <person name="Gargeya S."/>
            <person name="Fitzgerald M."/>
            <person name="Haas B."/>
            <person name="Abouelleil A."/>
            <person name="Alvarado L."/>
            <person name="Arachchi H.M."/>
            <person name="Berlin A."/>
            <person name="Brown A."/>
            <person name="Chapman S.B."/>
            <person name="Chen Z."/>
            <person name="Dunbar C."/>
            <person name="Freedman E."/>
            <person name="Gearin G."/>
            <person name="Gellesch M."/>
            <person name="Goldberg J."/>
            <person name="Griggs A."/>
            <person name="Gujja S."/>
            <person name="Heiman D."/>
            <person name="Howarth C."/>
            <person name="Larson L."/>
            <person name="Lui A."/>
            <person name="MacDonald P.J.P."/>
            <person name="Mehta T."/>
            <person name="Montmayeur A."/>
            <person name="Murphy C."/>
            <person name="Neiman D."/>
            <person name="Pearson M."/>
            <person name="Priest M."/>
            <person name="Roberts A."/>
            <person name="Saif S."/>
            <person name="Shea T."/>
            <person name="Shenoy N."/>
            <person name="Sisk P."/>
            <person name="Stolte C."/>
            <person name="Sykes S."/>
            <person name="Yandava C."/>
            <person name="Wortman J."/>
            <person name="Nusbaum C."/>
            <person name="Birren B."/>
        </authorList>
    </citation>
    <scope>NUCLEOTIDE SEQUENCE</scope>
    <source>
        <strain evidence="2">R3-111a-1</strain>
    </source>
</reference>
<accession>J3PHV1</accession>
<dbReference type="VEuPathDB" id="FungiDB:GGTG_13082"/>
<reference evidence="3" key="4">
    <citation type="journal article" date="2015" name="G3 (Bethesda)">
        <title>Genome sequences of three phytopathogenic species of the Magnaporthaceae family of fungi.</title>
        <authorList>
            <person name="Okagaki L.H."/>
            <person name="Nunes C.C."/>
            <person name="Sailsbery J."/>
            <person name="Clay B."/>
            <person name="Brown D."/>
            <person name="John T."/>
            <person name="Oh Y."/>
            <person name="Young N."/>
            <person name="Fitzgerald M."/>
            <person name="Haas B.J."/>
            <person name="Zeng Q."/>
            <person name="Young S."/>
            <person name="Adiconis X."/>
            <person name="Fan L."/>
            <person name="Levin J.Z."/>
            <person name="Mitchell T.K."/>
            <person name="Okubara P.A."/>
            <person name="Farman M.L."/>
            <person name="Kohn L.M."/>
            <person name="Birren B."/>
            <person name="Ma L.-J."/>
            <person name="Dean R.A."/>
        </authorList>
    </citation>
    <scope>NUCLEOTIDE SEQUENCE</scope>
    <source>
        <strain evidence="3">R3-111a-1</strain>
    </source>
</reference>
<protein>
    <submittedName>
        <fullName evidence="2 3">Uncharacterized protein</fullName>
    </submittedName>
</protein>
<reference evidence="2" key="2">
    <citation type="submission" date="2010-07" db="EMBL/GenBank/DDBJ databases">
        <authorList>
            <consortium name="The Broad Institute Genome Sequencing Platform"/>
            <consortium name="Broad Institute Genome Sequencing Center for Infectious Disease"/>
            <person name="Ma L.-J."/>
            <person name="Dead R."/>
            <person name="Young S."/>
            <person name="Zeng Q."/>
            <person name="Koehrsen M."/>
            <person name="Alvarado L."/>
            <person name="Berlin A."/>
            <person name="Chapman S.B."/>
            <person name="Chen Z."/>
            <person name="Freedman E."/>
            <person name="Gellesch M."/>
            <person name="Goldberg J."/>
            <person name="Griggs A."/>
            <person name="Gujja S."/>
            <person name="Heilman E.R."/>
            <person name="Heiman D."/>
            <person name="Hepburn T."/>
            <person name="Howarth C."/>
            <person name="Jen D."/>
            <person name="Larson L."/>
            <person name="Mehta T."/>
            <person name="Neiman D."/>
            <person name="Pearson M."/>
            <person name="Roberts A."/>
            <person name="Saif S."/>
            <person name="Shea T."/>
            <person name="Shenoy N."/>
            <person name="Sisk P."/>
            <person name="Stolte C."/>
            <person name="Sykes S."/>
            <person name="Walk T."/>
            <person name="White J."/>
            <person name="Yandava C."/>
            <person name="Haas B."/>
            <person name="Nusbaum C."/>
            <person name="Birren B."/>
        </authorList>
    </citation>
    <scope>NUCLEOTIDE SEQUENCE</scope>
    <source>
        <strain evidence="2">R3-111a-1</strain>
    </source>
</reference>
<keyword evidence="4" id="KW-1185">Reference proteome</keyword>
<organism evidence="2">
    <name type="scientific">Gaeumannomyces tritici (strain R3-111a-1)</name>
    <name type="common">Wheat and barley take-all root rot fungus</name>
    <name type="synonym">Gaeumannomyces graminis var. tritici</name>
    <dbReference type="NCBI Taxonomy" id="644352"/>
    <lineage>
        <taxon>Eukaryota</taxon>
        <taxon>Fungi</taxon>
        <taxon>Dikarya</taxon>
        <taxon>Ascomycota</taxon>
        <taxon>Pezizomycotina</taxon>
        <taxon>Sordariomycetes</taxon>
        <taxon>Sordariomycetidae</taxon>
        <taxon>Magnaporthales</taxon>
        <taxon>Magnaporthaceae</taxon>
        <taxon>Gaeumannomyces</taxon>
    </lineage>
</organism>
<dbReference type="GeneID" id="20353540"/>
<dbReference type="Proteomes" id="UP000006039">
    <property type="component" value="Unassembled WGS sequence"/>
</dbReference>
<dbReference type="RefSeq" id="XP_009229248.1">
    <property type="nucleotide sequence ID" value="XM_009230984.1"/>
</dbReference>
<proteinExistence type="predicted"/>